<evidence type="ECO:0000256" key="1">
    <source>
        <dbReference type="ARBA" id="ARBA00004418"/>
    </source>
</evidence>
<keyword evidence="4" id="KW-0732">Signal</keyword>
<organism evidence="9">
    <name type="scientific">hydrothermal vent metagenome</name>
    <dbReference type="NCBI Taxonomy" id="652676"/>
    <lineage>
        <taxon>unclassified sequences</taxon>
        <taxon>metagenomes</taxon>
        <taxon>ecological metagenomes</taxon>
    </lineage>
</organism>
<name>A0A3B0Y0A1_9ZZZZ</name>
<dbReference type="PROSITE" id="PS51352">
    <property type="entry name" value="THIOREDOXIN_2"/>
    <property type="match status" value="1"/>
</dbReference>
<gene>
    <name evidence="9" type="ORF">MNBD_GAMMA09-1961</name>
</gene>
<proteinExistence type="inferred from homology"/>
<dbReference type="GO" id="GO:0042597">
    <property type="term" value="C:periplasmic space"/>
    <property type="evidence" value="ECO:0007669"/>
    <property type="project" value="UniProtKB-SubCell"/>
</dbReference>
<dbReference type="PANTHER" id="PTHR35891">
    <property type="entry name" value="THIOL:DISULFIDE INTERCHANGE PROTEIN DSBA"/>
    <property type="match status" value="1"/>
</dbReference>
<dbReference type="Pfam" id="PF01323">
    <property type="entry name" value="DSBA"/>
    <property type="match status" value="1"/>
</dbReference>
<dbReference type="PIRSF" id="PIRSF001488">
    <property type="entry name" value="Tdi_protein"/>
    <property type="match status" value="1"/>
</dbReference>
<accession>A0A3B0Y0A1</accession>
<dbReference type="InterPro" id="IPR036249">
    <property type="entry name" value="Thioredoxin-like_sf"/>
</dbReference>
<dbReference type="GO" id="GO:0016491">
    <property type="term" value="F:oxidoreductase activity"/>
    <property type="evidence" value="ECO:0007669"/>
    <property type="project" value="InterPro"/>
</dbReference>
<evidence type="ECO:0000259" key="8">
    <source>
        <dbReference type="PROSITE" id="PS51352"/>
    </source>
</evidence>
<keyword evidence="7" id="KW-0676">Redox-active center</keyword>
<evidence type="ECO:0000256" key="7">
    <source>
        <dbReference type="ARBA" id="ARBA00023284"/>
    </source>
</evidence>
<evidence type="ECO:0000256" key="2">
    <source>
        <dbReference type="ARBA" id="ARBA00005791"/>
    </source>
</evidence>
<dbReference type="InterPro" id="IPR023205">
    <property type="entry name" value="DsbA/DsbL"/>
</dbReference>
<dbReference type="InterPro" id="IPR017937">
    <property type="entry name" value="Thioredoxin_CS"/>
</dbReference>
<dbReference type="SUPFAM" id="SSF52833">
    <property type="entry name" value="Thioredoxin-like"/>
    <property type="match status" value="1"/>
</dbReference>
<evidence type="ECO:0000256" key="4">
    <source>
        <dbReference type="ARBA" id="ARBA00022729"/>
    </source>
</evidence>
<dbReference type="EMBL" id="UOFI01000140">
    <property type="protein sequence ID" value="VAW68997.1"/>
    <property type="molecule type" value="Genomic_DNA"/>
</dbReference>
<dbReference type="InterPro" id="IPR001853">
    <property type="entry name" value="DSBA-like_thioredoxin_dom"/>
</dbReference>
<feature type="domain" description="Thioredoxin" evidence="8">
    <location>
        <begin position="10"/>
        <end position="153"/>
    </location>
</feature>
<dbReference type="PROSITE" id="PS00194">
    <property type="entry name" value="THIOREDOXIN_1"/>
    <property type="match status" value="1"/>
</dbReference>
<dbReference type="CDD" id="cd03019">
    <property type="entry name" value="DsbA_DsbA"/>
    <property type="match status" value="1"/>
</dbReference>
<comment type="similarity">
    <text evidence="2">Belongs to the thioredoxin family. DsbA subfamily.</text>
</comment>
<dbReference type="InterPro" id="IPR013766">
    <property type="entry name" value="Thioredoxin_domain"/>
</dbReference>
<protein>
    <recommendedName>
        <fullName evidence="3">Thiol:disulfide interchange protein DsbA</fullName>
    </recommendedName>
</protein>
<evidence type="ECO:0000256" key="5">
    <source>
        <dbReference type="ARBA" id="ARBA00022764"/>
    </source>
</evidence>
<evidence type="ECO:0000313" key="9">
    <source>
        <dbReference type="EMBL" id="VAW68997.1"/>
    </source>
</evidence>
<evidence type="ECO:0000256" key="3">
    <source>
        <dbReference type="ARBA" id="ARBA00013831"/>
    </source>
</evidence>
<sequence length="207" mass="23488">MKSLIKIKLLWILLLLPALALAKDYDEGIEYTQLKTAVSTQTGDKIEVLEFFWYGCPHCFAFEPALKKWKKTLPANVQFIRVPSPLNPSWMVHTKAYYTLQIMGEGDKHHDAIFNAMHIQKKKIYSKEAIADFLASRGVNKEKFLSNFDSFAVEMRARQALQLGQQYKVNGVPMLTVNGKYTISGSQAGSHQGMVDIANFLIQKESK</sequence>
<dbReference type="Gene3D" id="3.40.30.10">
    <property type="entry name" value="Glutaredoxin"/>
    <property type="match status" value="1"/>
</dbReference>
<comment type="subcellular location">
    <subcellularLocation>
        <location evidence="1">Periplasm</location>
    </subcellularLocation>
</comment>
<keyword evidence="5" id="KW-0574">Periplasm</keyword>
<evidence type="ECO:0000256" key="6">
    <source>
        <dbReference type="ARBA" id="ARBA00023157"/>
    </source>
</evidence>
<dbReference type="PANTHER" id="PTHR35891:SF2">
    <property type="entry name" value="THIOL:DISULFIDE INTERCHANGE PROTEIN DSBA"/>
    <property type="match status" value="1"/>
</dbReference>
<dbReference type="InterPro" id="IPR050824">
    <property type="entry name" value="Thiol_disulfide_DsbA"/>
</dbReference>
<keyword evidence="6" id="KW-1015">Disulfide bond</keyword>
<reference evidence="9" key="1">
    <citation type="submission" date="2018-06" db="EMBL/GenBank/DDBJ databases">
        <authorList>
            <person name="Zhirakovskaya E."/>
        </authorList>
    </citation>
    <scope>NUCLEOTIDE SEQUENCE</scope>
</reference>
<dbReference type="AlphaFoldDB" id="A0A3B0Y0A1"/>